<dbReference type="Gene3D" id="3.30.470.20">
    <property type="entry name" value="ATP-grasp fold, B domain"/>
    <property type="match status" value="1"/>
</dbReference>
<dbReference type="PROSITE" id="PS51221">
    <property type="entry name" value="TTL"/>
    <property type="match status" value="1"/>
</dbReference>
<evidence type="ECO:0008006" key="4">
    <source>
        <dbReference type="Google" id="ProtNLM"/>
    </source>
</evidence>
<dbReference type="GO" id="GO:0070737">
    <property type="term" value="F:protein-glycine ligase activity, elongating"/>
    <property type="evidence" value="ECO:0007669"/>
    <property type="project" value="TreeGrafter"/>
</dbReference>
<comment type="caution">
    <text evidence="2">The sequence shown here is derived from an EMBL/GenBank/DDBJ whole genome shotgun (WGS) entry which is preliminary data.</text>
</comment>
<name>A0A0V0QT40_PSEPJ</name>
<sequence>MDQNIDLFSNIQRKNYQDFFPNSYILNLNNWRYSGDELEFLKIQQDEKCEFQRKQKKNNIWILKPCYENRGRGIEIITNLTEFQKDSKDSHIIQQYLEQPLLIEGKKFDIRCYVLIASTQPYFVLYHDGYIRKCINDYKKPSKDNKDLVSQLTNQAVQYGHSDYKKVKEETVWTMEQFNDYCKNNFCLLNQNGQIEKNQNKEDVKSENQQQSKKIVVNSGISTKQNSTISEFYKESQQQQATINQELTKFSQQDEKLKNKETHQLKTINLLNLDLQQQKCNSNDEDYLGFSPQNCIYQNEQKMDFDTVQNSIIQKKKKKINQDTQQKTDIKCGDDNKNVVQQIKYNRKSLGKLKKQSQKELKGLQIQPIKQENDQIKNNNYQQLNQKNLDLDQQIVNRHGSIVKQFFSKSQQGFFKKEEKNGKLIQNQRKLTKKDLFVSNENKQKDKIIDDLKKFSQNFYNKQKEQQMPQKNIKQIVKEQILDDKKEDKISQKNEKNCALQQEVEKKLKIKQKLQKKQNRNDKKKKFTFFKETFSSQQKANQGSGNNSRENSPISQTNQKMKKMQINMQLLIICIFQIINFKKFKFD</sequence>
<dbReference type="AlphaFoldDB" id="A0A0V0QT40"/>
<dbReference type="SUPFAM" id="SSF56059">
    <property type="entry name" value="Glutathione synthetase ATP-binding domain-like"/>
    <property type="match status" value="1"/>
</dbReference>
<dbReference type="Pfam" id="PF03133">
    <property type="entry name" value="TTL"/>
    <property type="match status" value="1"/>
</dbReference>
<keyword evidence="3" id="KW-1185">Reference proteome</keyword>
<accession>A0A0V0QT40</accession>
<protein>
    <recommendedName>
        <fullName evidence="4">Tubulin-tyrosine ligase family protein</fullName>
    </recommendedName>
</protein>
<dbReference type="InParanoid" id="A0A0V0QT40"/>
<dbReference type="Proteomes" id="UP000054937">
    <property type="component" value="Unassembled WGS sequence"/>
</dbReference>
<dbReference type="OMA" id="FDINEKC"/>
<dbReference type="EMBL" id="LDAU01000106">
    <property type="protein sequence ID" value="KRX05545.1"/>
    <property type="molecule type" value="Genomic_DNA"/>
</dbReference>
<reference evidence="2 3" key="1">
    <citation type="journal article" date="2015" name="Sci. Rep.">
        <title>Genome of the facultative scuticociliatosis pathogen Pseudocohnilembus persalinus provides insight into its virulence through horizontal gene transfer.</title>
        <authorList>
            <person name="Xiong J."/>
            <person name="Wang G."/>
            <person name="Cheng J."/>
            <person name="Tian M."/>
            <person name="Pan X."/>
            <person name="Warren A."/>
            <person name="Jiang C."/>
            <person name="Yuan D."/>
            <person name="Miao W."/>
        </authorList>
    </citation>
    <scope>NUCLEOTIDE SEQUENCE [LARGE SCALE GENOMIC DNA]</scope>
    <source>
        <strain evidence="2">36N120E</strain>
    </source>
</reference>
<gene>
    <name evidence="2" type="ORF">PPERSA_12723</name>
</gene>
<dbReference type="PANTHER" id="PTHR46810">
    <property type="entry name" value="INACTIVE POLYGLYCYLASE TTLL10"/>
    <property type="match status" value="1"/>
</dbReference>
<dbReference type="InterPro" id="IPR004344">
    <property type="entry name" value="TTL/TTLL_fam"/>
</dbReference>
<dbReference type="PANTHER" id="PTHR46810:SF1">
    <property type="entry name" value="INACTIVE POLYGLYCYLASE TTLL10"/>
    <property type="match status" value="1"/>
</dbReference>
<dbReference type="OrthoDB" id="202825at2759"/>
<dbReference type="InterPro" id="IPR027752">
    <property type="entry name" value="TTLL10"/>
</dbReference>
<organism evidence="2 3">
    <name type="scientific">Pseudocohnilembus persalinus</name>
    <name type="common">Ciliate</name>
    <dbReference type="NCBI Taxonomy" id="266149"/>
    <lineage>
        <taxon>Eukaryota</taxon>
        <taxon>Sar</taxon>
        <taxon>Alveolata</taxon>
        <taxon>Ciliophora</taxon>
        <taxon>Intramacronucleata</taxon>
        <taxon>Oligohymenophorea</taxon>
        <taxon>Scuticociliatia</taxon>
        <taxon>Philasterida</taxon>
        <taxon>Pseudocohnilembidae</taxon>
        <taxon>Pseudocohnilembus</taxon>
    </lineage>
</organism>
<evidence type="ECO:0000256" key="1">
    <source>
        <dbReference type="SAM" id="MobiDB-lite"/>
    </source>
</evidence>
<feature type="compositionally biased region" description="Polar residues" evidence="1">
    <location>
        <begin position="535"/>
        <end position="558"/>
    </location>
</feature>
<feature type="region of interest" description="Disordered" evidence="1">
    <location>
        <begin position="534"/>
        <end position="558"/>
    </location>
</feature>
<proteinExistence type="predicted"/>
<evidence type="ECO:0000313" key="2">
    <source>
        <dbReference type="EMBL" id="KRX05545.1"/>
    </source>
</evidence>
<evidence type="ECO:0000313" key="3">
    <source>
        <dbReference type="Proteomes" id="UP000054937"/>
    </source>
</evidence>